<protein>
    <submittedName>
        <fullName evidence="5">Citrate lyase subunit beta/citryl-CoA lyase</fullName>
        <ecNumber evidence="5">4.1.3.34</ecNumber>
    </submittedName>
</protein>
<keyword evidence="3" id="KW-0460">Magnesium</keyword>
<dbReference type="EMBL" id="JAGGMS010000001">
    <property type="protein sequence ID" value="MBP2181655.1"/>
    <property type="molecule type" value="Genomic_DNA"/>
</dbReference>
<dbReference type="RefSeq" id="WP_209665050.1">
    <property type="nucleotide sequence ID" value="NZ_JAGGMS010000001.1"/>
</dbReference>
<keyword evidence="5" id="KW-0456">Lyase</keyword>
<gene>
    <name evidence="5" type="ORF">JOM49_003181</name>
</gene>
<dbReference type="GO" id="GO:0008816">
    <property type="term" value="F:citryl-CoA lyase activity"/>
    <property type="evidence" value="ECO:0007669"/>
    <property type="project" value="UniProtKB-EC"/>
</dbReference>
<evidence type="ECO:0000256" key="1">
    <source>
        <dbReference type="ARBA" id="ARBA00001946"/>
    </source>
</evidence>
<dbReference type="PIRSF" id="PIRSF015582">
    <property type="entry name" value="Cit_lyase_B"/>
    <property type="match status" value="1"/>
</dbReference>
<evidence type="ECO:0000313" key="6">
    <source>
        <dbReference type="Proteomes" id="UP000741013"/>
    </source>
</evidence>
<proteinExistence type="predicted"/>
<evidence type="ECO:0000256" key="2">
    <source>
        <dbReference type="ARBA" id="ARBA00022723"/>
    </source>
</evidence>
<reference evidence="5 6" key="1">
    <citation type="submission" date="2021-03" db="EMBL/GenBank/DDBJ databases">
        <title>Sequencing the genomes of 1000 actinobacteria strains.</title>
        <authorList>
            <person name="Klenk H.-P."/>
        </authorList>
    </citation>
    <scope>NUCLEOTIDE SEQUENCE [LARGE SCALE GENOMIC DNA]</scope>
    <source>
        <strain evidence="5 6">DSM 45510</strain>
    </source>
</reference>
<comment type="caution">
    <text evidence="5">The sequence shown here is derived from an EMBL/GenBank/DDBJ whole genome shotgun (WGS) entry which is preliminary data.</text>
</comment>
<keyword evidence="6" id="KW-1185">Reference proteome</keyword>
<evidence type="ECO:0000313" key="5">
    <source>
        <dbReference type="EMBL" id="MBP2181655.1"/>
    </source>
</evidence>
<evidence type="ECO:0000259" key="4">
    <source>
        <dbReference type="Pfam" id="PF03328"/>
    </source>
</evidence>
<name>A0ABS4PRX6_9PSEU</name>
<dbReference type="SUPFAM" id="SSF51621">
    <property type="entry name" value="Phosphoenolpyruvate/pyruvate domain"/>
    <property type="match status" value="1"/>
</dbReference>
<dbReference type="Gene3D" id="3.20.20.60">
    <property type="entry name" value="Phosphoenolpyruvate-binding domains"/>
    <property type="match status" value="1"/>
</dbReference>
<dbReference type="EC" id="4.1.3.34" evidence="5"/>
<dbReference type="Pfam" id="PF03328">
    <property type="entry name" value="HpcH_HpaI"/>
    <property type="match status" value="1"/>
</dbReference>
<dbReference type="InterPro" id="IPR005000">
    <property type="entry name" value="Aldolase/citrate-lyase_domain"/>
</dbReference>
<dbReference type="PANTHER" id="PTHR32308">
    <property type="entry name" value="LYASE BETA SUBUNIT, PUTATIVE (AFU_ORTHOLOGUE AFUA_4G13030)-RELATED"/>
    <property type="match status" value="1"/>
</dbReference>
<organism evidence="5 6">
    <name type="scientific">Amycolatopsis magusensis</name>
    <dbReference type="NCBI Taxonomy" id="882444"/>
    <lineage>
        <taxon>Bacteria</taxon>
        <taxon>Bacillati</taxon>
        <taxon>Actinomycetota</taxon>
        <taxon>Actinomycetes</taxon>
        <taxon>Pseudonocardiales</taxon>
        <taxon>Pseudonocardiaceae</taxon>
        <taxon>Amycolatopsis</taxon>
    </lineage>
</organism>
<dbReference type="InterPro" id="IPR015813">
    <property type="entry name" value="Pyrv/PenolPyrv_kinase-like_dom"/>
</dbReference>
<dbReference type="InterPro" id="IPR040442">
    <property type="entry name" value="Pyrv_kinase-like_dom_sf"/>
</dbReference>
<dbReference type="Proteomes" id="UP000741013">
    <property type="component" value="Unassembled WGS sequence"/>
</dbReference>
<sequence>MSTPATALTWLYVPGDRPERFEKAAASGADVVLIDLEDAVAPADKDAARATVAEYLARPHDGPPRHVRINDGDRGRADLAALAGLPGLSAVRLPKVESTARLDAVPGDFPVHVLIESARGLAAMDEIAAHPRVAGLGLGEQDLASALALTAPEALDHLRLRAVLAAAAAGLPAPAMSVHANVRDDDGLLHSTRRGRDLGMFGRSVIHPRQIPVVRQAFAPTDQEVARAREVVLAAEATGARGAIALPDGTFVDQPIVDRARRVLELAARLAA</sequence>
<dbReference type="PANTHER" id="PTHR32308:SF10">
    <property type="entry name" value="CITRATE LYASE SUBUNIT BETA"/>
    <property type="match status" value="1"/>
</dbReference>
<dbReference type="InterPro" id="IPR011206">
    <property type="entry name" value="Citrate_lyase_beta/mcl1/mcl2"/>
</dbReference>
<keyword evidence="2" id="KW-0479">Metal-binding</keyword>
<accession>A0ABS4PRX6</accession>
<evidence type="ECO:0000256" key="3">
    <source>
        <dbReference type="ARBA" id="ARBA00022842"/>
    </source>
</evidence>
<comment type="cofactor">
    <cofactor evidence="1">
        <name>Mg(2+)</name>
        <dbReference type="ChEBI" id="CHEBI:18420"/>
    </cofactor>
</comment>
<feature type="domain" description="HpcH/HpaI aldolase/citrate lyase" evidence="4">
    <location>
        <begin position="10"/>
        <end position="208"/>
    </location>
</feature>